<dbReference type="Gene3D" id="3.40.50.2300">
    <property type="match status" value="1"/>
</dbReference>
<sequence>MNKEKILIVDDEVGLIKLLEVTLTKERFSHITSCVNGKDTLLKVQAEEFDLIFLDVMLPDMDGFEVCREIRKYSEAPIIFISSCSSDFDKLTGLGAGGDDYITKPFNPLEVVARVKAIFRRKKMYEARSIPKSSQTSLTYGNILLTPSEARLVVEEREVECTAKEMDLLTFFLQHPNQVFSSGELYERVWGEDVFGEEKTVTIYISRIRKKIGDNTRNPFLIVNLRGIGYKFVPPIPSP</sequence>
<dbReference type="GO" id="GO:0000156">
    <property type="term" value="F:phosphorelay response regulator activity"/>
    <property type="evidence" value="ECO:0007669"/>
    <property type="project" value="TreeGrafter"/>
</dbReference>
<keyword evidence="5 8" id="KW-0238">DNA-binding</keyword>
<dbReference type="Proteomes" id="UP000322997">
    <property type="component" value="Unassembled WGS sequence"/>
</dbReference>
<evidence type="ECO:0000259" key="9">
    <source>
        <dbReference type="PROSITE" id="PS50110"/>
    </source>
</evidence>
<dbReference type="PROSITE" id="PS51755">
    <property type="entry name" value="OMPR_PHOB"/>
    <property type="match status" value="1"/>
</dbReference>
<dbReference type="SMART" id="SM00448">
    <property type="entry name" value="REC"/>
    <property type="match status" value="1"/>
</dbReference>
<evidence type="ECO:0000259" key="10">
    <source>
        <dbReference type="PROSITE" id="PS51755"/>
    </source>
</evidence>
<evidence type="ECO:0000313" key="14">
    <source>
        <dbReference type="Proteomes" id="UP000322997"/>
    </source>
</evidence>
<protein>
    <submittedName>
        <fullName evidence="12">Response regulator transcription factor</fullName>
    </submittedName>
    <submittedName>
        <fullName evidence="11">Transcriptional regulator</fullName>
    </submittedName>
</protein>
<dbReference type="PROSITE" id="PS50110">
    <property type="entry name" value="RESPONSE_REGULATORY"/>
    <property type="match status" value="1"/>
</dbReference>
<dbReference type="PANTHER" id="PTHR48111">
    <property type="entry name" value="REGULATOR OF RPOS"/>
    <property type="match status" value="1"/>
</dbReference>
<comment type="caution">
    <text evidence="11">The sequence shown here is derived from an EMBL/GenBank/DDBJ whole genome shotgun (WGS) entry which is preliminary data.</text>
</comment>
<dbReference type="RefSeq" id="WP_053428536.1">
    <property type="nucleotide sequence ID" value="NZ_JAMQJB010000001.1"/>
</dbReference>
<organism evidence="11 13">
    <name type="scientific">Rossellomorea marisflavi</name>
    <dbReference type="NCBI Taxonomy" id="189381"/>
    <lineage>
        <taxon>Bacteria</taxon>
        <taxon>Bacillati</taxon>
        <taxon>Bacillota</taxon>
        <taxon>Bacilli</taxon>
        <taxon>Bacillales</taxon>
        <taxon>Bacillaceae</taxon>
        <taxon>Rossellomorea</taxon>
    </lineage>
</organism>
<evidence type="ECO:0000313" key="12">
    <source>
        <dbReference type="EMBL" id="TYS54843.1"/>
    </source>
</evidence>
<dbReference type="SMART" id="SM00862">
    <property type="entry name" value="Trans_reg_C"/>
    <property type="match status" value="1"/>
</dbReference>
<feature type="modified residue" description="4-aspartylphosphate" evidence="7">
    <location>
        <position position="55"/>
    </location>
</feature>
<dbReference type="PATRIC" id="fig|189381.12.peg.2665"/>
<keyword evidence="4" id="KW-0805">Transcription regulation</keyword>
<feature type="DNA-binding region" description="OmpR/PhoB-type" evidence="8">
    <location>
        <begin position="135"/>
        <end position="234"/>
    </location>
</feature>
<evidence type="ECO:0000256" key="3">
    <source>
        <dbReference type="ARBA" id="ARBA00023012"/>
    </source>
</evidence>
<dbReference type="GO" id="GO:0005829">
    <property type="term" value="C:cytosol"/>
    <property type="evidence" value="ECO:0007669"/>
    <property type="project" value="TreeGrafter"/>
</dbReference>
<keyword evidence="2 7" id="KW-0597">Phosphoprotein</keyword>
<dbReference type="STRING" id="189381.GCA_900166615_01287"/>
<evidence type="ECO:0000256" key="8">
    <source>
        <dbReference type="PROSITE-ProRule" id="PRU01091"/>
    </source>
</evidence>
<dbReference type="GO" id="GO:0000976">
    <property type="term" value="F:transcription cis-regulatory region binding"/>
    <property type="evidence" value="ECO:0007669"/>
    <property type="project" value="TreeGrafter"/>
</dbReference>
<keyword evidence="6" id="KW-0804">Transcription</keyword>
<dbReference type="OrthoDB" id="9790442at2"/>
<dbReference type="AlphaFoldDB" id="A0A0M0G672"/>
<evidence type="ECO:0000313" key="13">
    <source>
        <dbReference type="Proteomes" id="UP000037405"/>
    </source>
</evidence>
<evidence type="ECO:0000256" key="4">
    <source>
        <dbReference type="ARBA" id="ARBA00023015"/>
    </source>
</evidence>
<dbReference type="PANTHER" id="PTHR48111:SF52">
    <property type="entry name" value="TRANSCRIPTIONAL REGULATORY PROTEIN YVRH"/>
    <property type="match status" value="1"/>
</dbReference>
<dbReference type="InterPro" id="IPR001867">
    <property type="entry name" value="OmpR/PhoB-type_DNA-bd"/>
</dbReference>
<name>A0A0M0G672_9BACI</name>
<accession>A0A0M0G672</accession>
<feature type="domain" description="Response regulatory" evidence="9">
    <location>
        <begin position="5"/>
        <end position="119"/>
    </location>
</feature>
<dbReference type="Proteomes" id="UP000037405">
    <property type="component" value="Unassembled WGS sequence"/>
</dbReference>
<dbReference type="InterPro" id="IPR001789">
    <property type="entry name" value="Sig_transdc_resp-reg_receiver"/>
</dbReference>
<evidence type="ECO:0000256" key="5">
    <source>
        <dbReference type="ARBA" id="ARBA00023125"/>
    </source>
</evidence>
<evidence type="ECO:0000313" key="11">
    <source>
        <dbReference type="EMBL" id="KON84931.1"/>
    </source>
</evidence>
<gene>
    <name evidence="11" type="ORF">AF331_13095</name>
    <name evidence="12" type="ORF">FZC83_07800</name>
</gene>
<evidence type="ECO:0000256" key="6">
    <source>
        <dbReference type="ARBA" id="ARBA00023163"/>
    </source>
</evidence>
<dbReference type="InterPro" id="IPR039420">
    <property type="entry name" value="WalR-like"/>
</dbReference>
<dbReference type="CDD" id="cd00383">
    <property type="entry name" value="trans_reg_C"/>
    <property type="match status" value="1"/>
</dbReference>
<evidence type="ECO:0000256" key="1">
    <source>
        <dbReference type="ARBA" id="ARBA00004496"/>
    </source>
</evidence>
<dbReference type="InterPro" id="IPR011006">
    <property type="entry name" value="CheY-like_superfamily"/>
</dbReference>
<dbReference type="GO" id="GO:0006355">
    <property type="term" value="P:regulation of DNA-templated transcription"/>
    <property type="evidence" value="ECO:0007669"/>
    <property type="project" value="InterPro"/>
</dbReference>
<dbReference type="Pfam" id="PF00486">
    <property type="entry name" value="Trans_reg_C"/>
    <property type="match status" value="1"/>
</dbReference>
<dbReference type="Pfam" id="PF00072">
    <property type="entry name" value="Response_reg"/>
    <property type="match status" value="1"/>
</dbReference>
<comment type="subcellular location">
    <subcellularLocation>
        <location evidence="1">Cytoplasm</location>
    </subcellularLocation>
</comment>
<dbReference type="EMBL" id="VTEQ01000002">
    <property type="protein sequence ID" value="TYS54843.1"/>
    <property type="molecule type" value="Genomic_DNA"/>
</dbReference>
<dbReference type="Gene3D" id="1.10.10.10">
    <property type="entry name" value="Winged helix-like DNA-binding domain superfamily/Winged helix DNA-binding domain"/>
    <property type="match status" value="1"/>
</dbReference>
<keyword evidence="13" id="KW-1185">Reference proteome</keyword>
<dbReference type="InterPro" id="IPR036388">
    <property type="entry name" value="WH-like_DNA-bd_sf"/>
</dbReference>
<reference evidence="12 14" key="3">
    <citation type="submission" date="2019-08" db="EMBL/GenBank/DDBJ databases">
        <title>Bacillus genomes from the desert of Cuatro Cienegas, Coahuila.</title>
        <authorList>
            <person name="Olmedo-Alvarez G."/>
        </authorList>
    </citation>
    <scope>NUCLEOTIDE SEQUENCE [LARGE SCALE GENOMIC DNA]</scope>
    <source>
        <strain evidence="12 14">CH108_3D</strain>
    </source>
</reference>
<dbReference type="Gene3D" id="6.10.250.690">
    <property type="match status" value="1"/>
</dbReference>
<dbReference type="GO" id="GO:0032993">
    <property type="term" value="C:protein-DNA complex"/>
    <property type="evidence" value="ECO:0007669"/>
    <property type="project" value="TreeGrafter"/>
</dbReference>
<dbReference type="EMBL" id="LGUE01000004">
    <property type="protein sequence ID" value="KON84931.1"/>
    <property type="molecule type" value="Genomic_DNA"/>
</dbReference>
<reference evidence="13" key="1">
    <citation type="submission" date="2015-07" db="EMBL/GenBank/DDBJ databases">
        <title>Fjat-14235 jcm11544.</title>
        <authorList>
            <person name="Liu B."/>
            <person name="Wang J."/>
            <person name="Zhu Y."/>
            <person name="Liu G."/>
            <person name="Chen Q."/>
            <person name="Chen Z."/>
            <person name="Lan J."/>
            <person name="Che J."/>
            <person name="Ge C."/>
            <person name="Shi H."/>
            <person name="Pan Z."/>
            <person name="Liu X."/>
        </authorList>
    </citation>
    <scope>NUCLEOTIDE SEQUENCE [LARGE SCALE GENOMIC DNA]</scope>
    <source>
        <strain evidence="13">JCM 11544</strain>
    </source>
</reference>
<proteinExistence type="predicted"/>
<feature type="domain" description="OmpR/PhoB-type" evidence="10">
    <location>
        <begin position="135"/>
        <end position="234"/>
    </location>
</feature>
<reference evidence="11" key="2">
    <citation type="submission" date="2015-07" db="EMBL/GenBank/DDBJ databases">
        <title>MeaNS - Measles Nucleotide Surveillance Program.</title>
        <authorList>
            <person name="Tran T."/>
            <person name="Druce J."/>
        </authorList>
    </citation>
    <scope>NUCLEOTIDE SEQUENCE</scope>
    <source>
        <strain evidence="11">JCM 11544</strain>
    </source>
</reference>
<dbReference type="FunFam" id="1.10.10.10:FF:000018">
    <property type="entry name" value="DNA-binding response regulator ResD"/>
    <property type="match status" value="1"/>
</dbReference>
<evidence type="ECO:0000256" key="7">
    <source>
        <dbReference type="PROSITE-ProRule" id="PRU00169"/>
    </source>
</evidence>
<dbReference type="SUPFAM" id="SSF52172">
    <property type="entry name" value="CheY-like"/>
    <property type="match status" value="1"/>
</dbReference>
<keyword evidence="3" id="KW-0902">Two-component regulatory system</keyword>
<evidence type="ECO:0000256" key="2">
    <source>
        <dbReference type="ARBA" id="ARBA00022553"/>
    </source>
</evidence>